<dbReference type="FunFam" id="3.40.1090.10:FF:000002">
    <property type="entry name" value="Phospholipase A2"/>
    <property type="match status" value="1"/>
</dbReference>
<comment type="subcellular location">
    <subcellularLocation>
        <location evidence="1">Cytoplasm</location>
    </subcellularLocation>
</comment>
<reference evidence="10" key="2">
    <citation type="submission" date="2025-09" db="UniProtKB">
        <authorList>
            <consortium name="Ensembl"/>
        </authorList>
    </citation>
    <scope>IDENTIFICATION</scope>
</reference>
<keyword evidence="5 6" id="KW-0443">Lipid metabolism</keyword>
<keyword evidence="7" id="KW-0479">Metal-binding</keyword>
<dbReference type="EC" id="3.1.1.4" evidence="2 7"/>
<evidence type="ECO:0000256" key="6">
    <source>
        <dbReference type="PROSITE-ProRule" id="PRU00555"/>
    </source>
</evidence>
<sequence>MYLLASEELIEATLACCCCRGWGRLPAGLLTAKFPAQRLTHSDCYMSLWLPTASFEKVRTKTIHNCKDPVWNETFYFRIQPKVKNVLELSAYDEDNATHDDHLFSVLFDVARIPLGERIHMCFKSEKLVSSESNPPETVITNGVLLVNFVFCDLSFPRTRALFTWATAAGCVCVCARAHTPLWGWGCNNMQCVSSQRGLDVRLGYDLCPEDQDFLCKRKMFVAAALENILNLKGNLHDHEVPVVAIMTTGGGLRSLTTAYGSLLCLKKLNLLDCATYLTCLSGTTWTMANLYRDAYWSQSQKDLAEQIKEARRQVTKCKLSCFSVERMKYYKKQLDQRTQEGHRTSFIDAWGLIVECLLNDEVNHKLSDQREALNEGQNPLPIYTALNVKDQYSTLDFREWMEFTPYEVGFLKYGAFVRSEDFGSEFFMGRMIKRLPETRICYMEGMWSSIFSFNLLYLLSLSDNSEDFWHRWTRDRITDIEEEPILSMKPDGEKTRLLIPADPVSRALRSAVTDRLSLAQYHNFLKGLQMHDSYIENSNFCRWKDTVLDSSPNHLTQTTDYLSLVDTGFFINTSTPPLLRPERKVDVILHLNYSAGSQILPLEQSCKYYMEQGIPFPKVVLSEDDRENLKECYIFGDSESPEAPILLFFPLVNDTFRYYKAPGVRRSSNEMAKGEVDVSSSSSPYSTYAVSYSEENFDKLLELTEYNILNNQHMILQALHMALQRKRQQKR</sequence>
<evidence type="ECO:0000259" key="9">
    <source>
        <dbReference type="PROSITE" id="PS51210"/>
    </source>
</evidence>
<evidence type="ECO:0000313" key="10">
    <source>
        <dbReference type="Ensembl" id="ENSSPUP00000021533.1"/>
    </source>
</evidence>
<reference evidence="10" key="1">
    <citation type="submission" date="2025-08" db="UniProtKB">
        <authorList>
            <consortium name="Ensembl"/>
        </authorList>
    </citation>
    <scope>IDENTIFICATION</scope>
</reference>
<dbReference type="AlphaFoldDB" id="A0A8D0HJX7"/>
<dbReference type="GO" id="GO:0047498">
    <property type="term" value="F:calcium-dependent phospholipase A2 activity"/>
    <property type="evidence" value="ECO:0007669"/>
    <property type="project" value="TreeGrafter"/>
</dbReference>
<dbReference type="PANTHER" id="PTHR10728">
    <property type="entry name" value="CYTOSOLIC PHOSPHOLIPASE A2"/>
    <property type="match status" value="1"/>
</dbReference>
<dbReference type="CDD" id="cd07201">
    <property type="entry name" value="cPLA2_Grp-IVB-IVD-IVE-IVF"/>
    <property type="match status" value="1"/>
</dbReference>
<dbReference type="InterPro" id="IPR002642">
    <property type="entry name" value="LysoPLipase_cat_dom"/>
</dbReference>
<accession>A0A8D0HJX7</accession>
<keyword evidence="7" id="KW-0106">Calcium</keyword>
<feature type="domain" description="C2" evidence="8">
    <location>
        <begin position="1"/>
        <end position="123"/>
    </location>
</feature>
<dbReference type="GeneTree" id="ENSGT01030000234606"/>
<organism evidence="10 11">
    <name type="scientific">Sphenodon punctatus</name>
    <name type="common">Tuatara</name>
    <name type="synonym">Hatteria punctata</name>
    <dbReference type="NCBI Taxonomy" id="8508"/>
    <lineage>
        <taxon>Eukaryota</taxon>
        <taxon>Metazoa</taxon>
        <taxon>Chordata</taxon>
        <taxon>Craniata</taxon>
        <taxon>Vertebrata</taxon>
        <taxon>Euteleostomi</taxon>
        <taxon>Lepidosauria</taxon>
        <taxon>Sphenodontia</taxon>
        <taxon>Sphenodontidae</taxon>
        <taxon>Sphenodon</taxon>
    </lineage>
</organism>
<feature type="domain" description="PLA2c" evidence="9">
    <location>
        <begin position="191"/>
        <end position="732"/>
    </location>
</feature>
<proteinExistence type="predicted"/>
<dbReference type="GO" id="GO:0005829">
    <property type="term" value="C:cytosol"/>
    <property type="evidence" value="ECO:0007669"/>
    <property type="project" value="TreeGrafter"/>
</dbReference>
<protein>
    <recommendedName>
        <fullName evidence="2 7">Phospholipase A2</fullName>
        <ecNumber evidence="2 7">3.1.1.4</ecNumber>
    </recommendedName>
</protein>
<dbReference type="PROSITE" id="PS50004">
    <property type="entry name" value="C2"/>
    <property type="match status" value="1"/>
</dbReference>
<dbReference type="Ensembl" id="ENSSPUT00000022952.1">
    <property type="protein sequence ID" value="ENSSPUP00000021533.1"/>
    <property type="gene ID" value="ENSSPUG00000016540.1"/>
</dbReference>
<name>A0A8D0HJX7_SPHPU</name>
<comment type="catalytic activity">
    <reaction evidence="7">
        <text>a 1,2-diacyl-sn-glycero-3-phosphocholine + H2O = a 1-acyl-sn-glycero-3-phosphocholine + a fatty acid + H(+)</text>
        <dbReference type="Rhea" id="RHEA:15801"/>
        <dbReference type="ChEBI" id="CHEBI:15377"/>
        <dbReference type="ChEBI" id="CHEBI:15378"/>
        <dbReference type="ChEBI" id="CHEBI:28868"/>
        <dbReference type="ChEBI" id="CHEBI:57643"/>
        <dbReference type="ChEBI" id="CHEBI:58168"/>
        <dbReference type="EC" id="3.1.1.4"/>
    </reaction>
</comment>
<dbReference type="GO" id="GO:0046475">
    <property type="term" value="P:glycerophospholipid catabolic process"/>
    <property type="evidence" value="ECO:0007669"/>
    <property type="project" value="TreeGrafter"/>
</dbReference>
<dbReference type="InterPro" id="IPR016035">
    <property type="entry name" value="Acyl_Trfase/lysoPLipase"/>
</dbReference>
<dbReference type="SUPFAM" id="SSF49562">
    <property type="entry name" value="C2 domain (Calcium/lipid-binding domain, CaLB)"/>
    <property type="match status" value="1"/>
</dbReference>
<dbReference type="InterPro" id="IPR035892">
    <property type="entry name" value="C2_domain_sf"/>
</dbReference>
<keyword evidence="4 6" id="KW-0378">Hydrolase</keyword>
<keyword evidence="11" id="KW-1185">Reference proteome</keyword>
<dbReference type="SMART" id="SM00239">
    <property type="entry name" value="C2"/>
    <property type="match status" value="1"/>
</dbReference>
<keyword evidence="6 7" id="KW-0442">Lipid degradation</keyword>
<dbReference type="GO" id="GO:0005509">
    <property type="term" value="F:calcium ion binding"/>
    <property type="evidence" value="ECO:0007669"/>
    <property type="project" value="TreeGrafter"/>
</dbReference>
<dbReference type="PROSITE" id="PS51210">
    <property type="entry name" value="PLA2C"/>
    <property type="match status" value="1"/>
</dbReference>
<dbReference type="InterPro" id="IPR000008">
    <property type="entry name" value="C2_dom"/>
</dbReference>
<evidence type="ECO:0000256" key="5">
    <source>
        <dbReference type="ARBA" id="ARBA00023098"/>
    </source>
</evidence>
<evidence type="ECO:0000259" key="8">
    <source>
        <dbReference type="PROSITE" id="PS50004"/>
    </source>
</evidence>
<dbReference type="GO" id="GO:0005544">
    <property type="term" value="F:calcium-dependent phospholipid binding"/>
    <property type="evidence" value="ECO:0007669"/>
    <property type="project" value="TreeGrafter"/>
</dbReference>
<dbReference type="Gene3D" id="2.60.40.150">
    <property type="entry name" value="C2 domain"/>
    <property type="match status" value="1"/>
</dbReference>
<dbReference type="Proteomes" id="UP000694392">
    <property type="component" value="Unplaced"/>
</dbReference>
<evidence type="ECO:0000256" key="1">
    <source>
        <dbReference type="ARBA" id="ARBA00004496"/>
    </source>
</evidence>
<dbReference type="Pfam" id="PF01735">
    <property type="entry name" value="PLA2_B"/>
    <property type="match status" value="1"/>
</dbReference>
<dbReference type="PANTHER" id="PTHR10728:SF66">
    <property type="entry name" value="PHOSPHOLIPASE A2"/>
    <property type="match status" value="1"/>
</dbReference>
<evidence type="ECO:0000256" key="3">
    <source>
        <dbReference type="ARBA" id="ARBA00022490"/>
    </source>
</evidence>
<evidence type="ECO:0000256" key="4">
    <source>
        <dbReference type="ARBA" id="ARBA00022801"/>
    </source>
</evidence>
<keyword evidence="3 7" id="KW-0963">Cytoplasm</keyword>
<dbReference type="Pfam" id="PF00168">
    <property type="entry name" value="C2"/>
    <property type="match status" value="1"/>
</dbReference>
<evidence type="ECO:0000256" key="2">
    <source>
        <dbReference type="ARBA" id="ARBA00013278"/>
    </source>
</evidence>
<dbReference type="Gene3D" id="3.40.1090.10">
    <property type="entry name" value="Cytosolic phospholipase A2 catalytic domain"/>
    <property type="match status" value="1"/>
</dbReference>
<evidence type="ECO:0000313" key="11">
    <source>
        <dbReference type="Proteomes" id="UP000694392"/>
    </source>
</evidence>
<dbReference type="SMART" id="SM00022">
    <property type="entry name" value="PLAc"/>
    <property type="match status" value="1"/>
</dbReference>
<comment type="domain">
    <text evidence="7">The N-terminal C2 domain associates with lipid membranes upon calcium binding.</text>
</comment>
<evidence type="ECO:0000256" key="7">
    <source>
        <dbReference type="RuleBase" id="RU362102"/>
    </source>
</evidence>
<dbReference type="SUPFAM" id="SSF52151">
    <property type="entry name" value="FabD/lysophospholipase-like"/>
    <property type="match status" value="1"/>
</dbReference>